<keyword evidence="6" id="KW-0505">Motor protein</keyword>
<dbReference type="Pfam" id="PF00225">
    <property type="entry name" value="Kinesin"/>
    <property type="match status" value="1"/>
</dbReference>
<dbReference type="Pfam" id="PF25764">
    <property type="entry name" value="KIF21A_4th"/>
    <property type="match status" value="1"/>
</dbReference>
<feature type="region of interest" description="Disordered" evidence="8">
    <location>
        <begin position="1348"/>
        <end position="1375"/>
    </location>
</feature>
<keyword evidence="3 6" id="KW-0547">Nucleotide-binding</keyword>
<comment type="similarity">
    <text evidence="6">Belongs to the TRAFAC class myosin-kinesin ATPase superfamily. Kinesin family.</text>
</comment>
<dbReference type="GO" id="GO:0003777">
    <property type="term" value="F:microtubule motor activity"/>
    <property type="evidence" value="ECO:0007669"/>
    <property type="project" value="InterPro"/>
</dbReference>
<proteinExistence type="inferred from homology"/>
<evidence type="ECO:0000259" key="9">
    <source>
        <dbReference type="PROSITE" id="PS50067"/>
    </source>
</evidence>
<feature type="region of interest" description="Disordered" evidence="8">
    <location>
        <begin position="1138"/>
        <end position="1205"/>
    </location>
</feature>
<dbReference type="SMART" id="SM00129">
    <property type="entry name" value="KISc"/>
    <property type="match status" value="1"/>
</dbReference>
<dbReference type="GO" id="GO:0007018">
    <property type="term" value="P:microtubule-based movement"/>
    <property type="evidence" value="ECO:0007669"/>
    <property type="project" value="InterPro"/>
</dbReference>
<dbReference type="GO" id="GO:0051231">
    <property type="term" value="P:spindle elongation"/>
    <property type="evidence" value="ECO:0007669"/>
    <property type="project" value="TreeGrafter"/>
</dbReference>
<dbReference type="Pfam" id="PF02037">
    <property type="entry name" value="SAP"/>
    <property type="match status" value="1"/>
</dbReference>
<dbReference type="GO" id="GO:0005875">
    <property type="term" value="C:microtubule associated complex"/>
    <property type="evidence" value="ECO:0007669"/>
    <property type="project" value="TreeGrafter"/>
</dbReference>
<feature type="binding site" evidence="6">
    <location>
        <begin position="94"/>
        <end position="101"/>
    </location>
    <ligand>
        <name>ATP</name>
        <dbReference type="ChEBI" id="CHEBI:30616"/>
    </ligand>
</feature>
<evidence type="ECO:0000256" key="7">
    <source>
        <dbReference type="SAM" id="Coils"/>
    </source>
</evidence>
<evidence type="ECO:0000256" key="8">
    <source>
        <dbReference type="SAM" id="MobiDB-lite"/>
    </source>
</evidence>
<dbReference type="PANTHER" id="PTHR47969:SF15">
    <property type="entry name" value="CHROMOSOME-ASSOCIATED KINESIN KIF4A-RELATED"/>
    <property type="match status" value="1"/>
</dbReference>
<dbReference type="Proteomes" id="UP001165160">
    <property type="component" value="Unassembled WGS sequence"/>
</dbReference>
<feature type="coiled-coil region" evidence="7">
    <location>
        <begin position="466"/>
        <end position="500"/>
    </location>
</feature>
<comment type="caution">
    <text evidence="11">The sequence shown here is derived from an EMBL/GenBank/DDBJ whole genome shotgun (WGS) entry which is preliminary data.</text>
</comment>
<feature type="region of interest" description="Disordered" evidence="8">
    <location>
        <begin position="1022"/>
        <end position="1074"/>
    </location>
</feature>
<dbReference type="GO" id="GO:0005524">
    <property type="term" value="F:ATP binding"/>
    <property type="evidence" value="ECO:0007669"/>
    <property type="project" value="UniProtKB-UniRule"/>
</dbReference>
<dbReference type="SUPFAM" id="SSF68906">
    <property type="entry name" value="SAP domain"/>
    <property type="match status" value="1"/>
</dbReference>
<evidence type="ECO:0000256" key="1">
    <source>
        <dbReference type="ARBA" id="ARBA00004496"/>
    </source>
</evidence>
<sequence length="1375" mass="152331">MPDTAQNIRVVTRIRPLNSSEKSQGCDDILVVNPSEEKVATQSLHIKNDPQKLYTYDSIFSPTTSTDEVYKAVMKDDIKEKLLEGLNLTVLAYGQTGSGKTFTMGTNYDTKSGIIPSAVTSLFKSISSLKDSNVTIKMSYLEIYNEEIKDLLATNSDDKRVLKVCENLGGEVSVSNLSYVPVTCPEQVSTLMQSASLNRATGSTNMNAVSSRSHAICTIYVERTKNDGSDVVVSKLSLVDLAGSERQKRTKAEGERLKEGISINKGLFVLGQVVSSLSDPNAGANNHVPYRDSKLTRLLTDSLGGNSLTVMVCCVSPADINLDESSNTLRYAMRARNIKNEATVNTVTVAITQQEAAKLRRENQVLKLQLLQAQMEQKVVVGEGGVEGAQYSVPGSVIDLDRLDIVMKLRSENASLRTRVVQNEKRVGDAAEETLQASLTADKWKFKYEQVLEMGRLQGVKIDTEHFQENETVEEMRLEIERLKGEVRDARVEAEVAKATAEAIVVGDGNLTAVEEMALKNHEENVLKSEDVGQTKISVKMATELNAISGNIHEKEKMAEQLFRERESMETLKSHFTEAMKSLQEEVEVLNNERSSLISKIESKEEKAASIPTQMKLKGRLSELQERIKKLQSKSAEHAKSLRLRDIAEKKCQALKAEITEDKKRKAALQRRMKEEAEGRRNEKKAAEIKAMKLLREGDKLKAELNRVREAAAKQANVLKRKATEALAKQRNEAEKRKRLGKDNNGINSTSNNSSGATVNLDRVRKGQLNEWIGREIENMAMVQSTKEQLNEQATLRANAARKRETLTGKKGIFGIGQQVKLLDMEVDTRTGVICQLQRSLMELEREAKTNVIPGMTGVVERFVGLSKTECRFMLHNIFDNLISTKYQVERLTATANVRDTEAVEAAVELERKKNKEIVKKLKYEHSEAIMSLMEATKGAVEHKVGMQIMEAAGSAGGIIDPELKSTVDDMLGGFLDGFSKVGDELFTEFEAMKEDDRKEKERIELKKEREKEKKKMKKVVWKPPVEEEEDEEDDFIDAGEMTDDDSDWGETPVKKKTKVKKEKGRKEKEKEDLDKSIIEEEIVQMLDDDHEETSGVIEEAKLRKMKVAELKAELKKRGLLVGGKKDDLVNRLLESFGQLGGGNANANANAGVGGGNNMMDISTSSESSERSERSESSGGGESSESGEESSGGTPYAKKVRNKEVEARVEAKANVEAKMDVKVDVKVAPKVEVKVEAKAETKKAASEPYWKSVSTSASATTTTNNNVVKNKPIAAATTEPAQDKDDRMQRLKEWRLKQQQGGQQGKPNLKRSASSGSDDTGAKKVRREAMSNVLNKLDTFTKEMGFAEKKKTPTGTGLGVSGLGGPVKKPLPKWN</sequence>
<dbReference type="EMBL" id="BRXX01000114">
    <property type="protein sequence ID" value="GMH91266.1"/>
    <property type="molecule type" value="Genomic_DNA"/>
</dbReference>
<evidence type="ECO:0000256" key="3">
    <source>
        <dbReference type="ARBA" id="ARBA00022741"/>
    </source>
</evidence>
<evidence type="ECO:0000256" key="2">
    <source>
        <dbReference type="ARBA" id="ARBA00022490"/>
    </source>
</evidence>
<feature type="compositionally biased region" description="Low complexity" evidence="8">
    <location>
        <begin position="744"/>
        <end position="756"/>
    </location>
</feature>
<name>A0A9W7BIX9_9STRA</name>
<dbReference type="PROSITE" id="PS50800">
    <property type="entry name" value="SAP"/>
    <property type="match status" value="1"/>
</dbReference>
<dbReference type="Gene3D" id="3.40.850.10">
    <property type="entry name" value="Kinesin motor domain"/>
    <property type="match status" value="1"/>
</dbReference>
<evidence type="ECO:0000256" key="5">
    <source>
        <dbReference type="ARBA" id="ARBA00023054"/>
    </source>
</evidence>
<dbReference type="PRINTS" id="PR00380">
    <property type="entry name" value="KINESINHEAVY"/>
</dbReference>
<dbReference type="PROSITE" id="PS50067">
    <property type="entry name" value="KINESIN_MOTOR_2"/>
    <property type="match status" value="1"/>
</dbReference>
<accession>A0A9W7BIX9</accession>
<reference evidence="12" key="1">
    <citation type="journal article" date="2023" name="Commun. Biol.">
        <title>Genome analysis of Parmales, the sister group of diatoms, reveals the evolutionary specialization of diatoms from phago-mixotrophs to photoautotrophs.</title>
        <authorList>
            <person name="Ban H."/>
            <person name="Sato S."/>
            <person name="Yoshikawa S."/>
            <person name="Yamada K."/>
            <person name="Nakamura Y."/>
            <person name="Ichinomiya M."/>
            <person name="Sato N."/>
            <person name="Blanc-Mathieu R."/>
            <person name="Endo H."/>
            <person name="Kuwata A."/>
            <person name="Ogata H."/>
        </authorList>
    </citation>
    <scope>NUCLEOTIDE SEQUENCE [LARGE SCALE GENOMIC DNA]</scope>
    <source>
        <strain evidence="12">NIES 3699</strain>
    </source>
</reference>
<evidence type="ECO:0000256" key="4">
    <source>
        <dbReference type="ARBA" id="ARBA00022840"/>
    </source>
</evidence>
<evidence type="ECO:0000313" key="12">
    <source>
        <dbReference type="Proteomes" id="UP001165160"/>
    </source>
</evidence>
<dbReference type="SMART" id="SM00513">
    <property type="entry name" value="SAP"/>
    <property type="match status" value="1"/>
</dbReference>
<dbReference type="InterPro" id="IPR019821">
    <property type="entry name" value="Kinesin_motor_CS"/>
</dbReference>
<feature type="coiled-coil region" evidence="7">
    <location>
        <begin position="349"/>
        <end position="376"/>
    </location>
</feature>
<organism evidence="11 12">
    <name type="scientific">Triparma verrucosa</name>
    <dbReference type="NCBI Taxonomy" id="1606542"/>
    <lineage>
        <taxon>Eukaryota</taxon>
        <taxon>Sar</taxon>
        <taxon>Stramenopiles</taxon>
        <taxon>Ochrophyta</taxon>
        <taxon>Bolidophyceae</taxon>
        <taxon>Parmales</taxon>
        <taxon>Triparmaceae</taxon>
        <taxon>Triparma</taxon>
    </lineage>
</organism>
<keyword evidence="4 6" id="KW-0067">ATP-binding</keyword>
<dbReference type="InterPro" id="IPR003034">
    <property type="entry name" value="SAP_dom"/>
</dbReference>
<dbReference type="InterPro" id="IPR036961">
    <property type="entry name" value="Kinesin_motor_dom_sf"/>
</dbReference>
<keyword evidence="12" id="KW-1185">Reference proteome</keyword>
<comment type="subcellular location">
    <subcellularLocation>
        <location evidence="1">Cytoplasm</location>
    </subcellularLocation>
</comment>
<dbReference type="PANTHER" id="PTHR47969">
    <property type="entry name" value="CHROMOSOME-ASSOCIATED KINESIN KIF4A-RELATED"/>
    <property type="match status" value="1"/>
</dbReference>
<dbReference type="InterPro" id="IPR036361">
    <property type="entry name" value="SAP_dom_sf"/>
</dbReference>
<feature type="compositionally biased region" description="Basic and acidic residues" evidence="8">
    <location>
        <begin position="1281"/>
        <end position="1296"/>
    </location>
</feature>
<evidence type="ECO:0000256" key="6">
    <source>
        <dbReference type="PROSITE-ProRule" id="PRU00283"/>
    </source>
</evidence>
<evidence type="ECO:0000259" key="10">
    <source>
        <dbReference type="PROSITE" id="PS50800"/>
    </source>
</evidence>
<feature type="domain" description="Kinesin motor" evidence="9">
    <location>
        <begin position="7"/>
        <end position="338"/>
    </location>
</feature>
<feature type="compositionally biased region" description="Acidic residues" evidence="8">
    <location>
        <begin position="1027"/>
        <end position="1049"/>
    </location>
</feature>
<dbReference type="SUPFAM" id="SSF52540">
    <property type="entry name" value="P-loop containing nucleoside triphosphate hydrolases"/>
    <property type="match status" value="1"/>
</dbReference>
<dbReference type="InterPro" id="IPR001752">
    <property type="entry name" value="Kinesin_motor_dom"/>
</dbReference>
<dbReference type="PROSITE" id="PS00411">
    <property type="entry name" value="KINESIN_MOTOR_1"/>
    <property type="match status" value="1"/>
</dbReference>
<feature type="compositionally biased region" description="Gly residues" evidence="8">
    <location>
        <begin position="1356"/>
        <end position="1365"/>
    </location>
</feature>
<feature type="region of interest" description="Disordered" evidence="8">
    <location>
        <begin position="1236"/>
        <end position="1330"/>
    </location>
</feature>
<dbReference type="GO" id="GO:0007052">
    <property type="term" value="P:mitotic spindle organization"/>
    <property type="evidence" value="ECO:0007669"/>
    <property type="project" value="TreeGrafter"/>
</dbReference>
<dbReference type="InterPro" id="IPR027417">
    <property type="entry name" value="P-loop_NTPase"/>
</dbReference>
<feature type="compositionally biased region" description="Basic residues" evidence="8">
    <location>
        <begin position="1055"/>
        <end position="1064"/>
    </location>
</feature>
<feature type="compositionally biased region" description="Basic and acidic residues" evidence="8">
    <location>
        <begin position="1065"/>
        <end position="1074"/>
    </location>
</feature>
<protein>
    <submittedName>
        <fullName evidence="11">Uncharacterized protein</fullName>
    </submittedName>
</protein>
<feature type="domain" description="SAP" evidence="10">
    <location>
        <begin position="1103"/>
        <end position="1137"/>
    </location>
</feature>
<feature type="region of interest" description="Disordered" evidence="8">
    <location>
        <begin position="730"/>
        <end position="760"/>
    </location>
</feature>
<dbReference type="Gene3D" id="1.10.720.30">
    <property type="entry name" value="SAP domain"/>
    <property type="match status" value="1"/>
</dbReference>
<keyword evidence="5 7" id="KW-0175">Coiled coil</keyword>
<feature type="compositionally biased region" description="Low complexity" evidence="8">
    <location>
        <begin position="1251"/>
        <end position="1271"/>
    </location>
</feature>
<dbReference type="InterPro" id="IPR027640">
    <property type="entry name" value="Kinesin-like_fam"/>
</dbReference>
<dbReference type="GO" id="GO:0005737">
    <property type="term" value="C:cytoplasm"/>
    <property type="evidence" value="ECO:0007669"/>
    <property type="project" value="UniProtKB-SubCell"/>
</dbReference>
<dbReference type="GO" id="GO:0008017">
    <property type="term" value="F:microtubule binding"/>
    <property type="evidence" value="ECO:0007669"/>
    <property type="project" value="InterPro"/>
</dbReference>
<evidence type="ECO:0000313" key="11">
    <source>
        <dbReference type="EMBL" id="GMH91266.1"/>
    </source>
</evidence>
<keyword evidence="2" id="KW-0963">Cytoplasm</keyword>
<gene>
    <name evidence="11" type="ORF">TrVE_jg6789</name>
</gene>
<feature type="compositionally biased region" description="Basic and acidic residues" evidence="8">
    <location>
        <begin position="1236"/>
        <end position="1245"/>
    </location>
</feature>